<dbReference type="EMBL" id="GGEC01084542">
    <property type="protein sequence ID" value="MBX65026.1"/>
    <property type="molecule type" value="Transcribed_RNA"/>
</dbReference>
<reference evidence="1" key="1">
    <citation type="submission" date="2018-02" db="EMBL/GenBank/DDBJ databases">
        <title>Rhizophora mucronata_Transcriptome.</title>
        <authorList>
            <person name="Meera S.P."/>
            <person name="Sreeshan A."/>
            <person name="Augustine A."/>
        </authorList>
    </citation>
    <scope>NUCLEOTIDE SEQUENCE</scope>
    <source>
        <tissue evidence="1">Leaf</tissue>
    </source>
</reference>
<protein>
    <submittedName>
        <fullName evidence="1">Uncharacterized protein</fullName>
    </submittedName>
</protein>
<dbReference type="AlphaFoldDB" id="A0A2P2QDE7"/>
<organism evidence="1">
    <name type="scientific">Rhizophora mucronata</name>
    <name type="common">Asiatic mangrove</name>
    <dbReference type="NCBI Taxonomy" id="61149"/>
    <lineage>
        <taxon>Eukaryota</taxon>
        <taxon>Viridiplantae</taxon>
        <taxon>Streptophyta</taxon>
        <taxon>Embryophyta</taxon>
        <taxon>Tracheophyta</taxon>
        <taxon>Spermatophyta</taxon>
        <taxon>Magnoliopsida</taxon>
        <taxon>eudicotyledons</taxon>
        <taxon>Gunneridae</taxon>
        <taxon>Pentapetalae</taxon>
        <taxon>rosids</taxon>
        <taxon>fabids</taxon>
        <taxon>Malpighiales</taxon>
        <taxon>Rhizophoraceae</taxon>
        <taxon>Rhizophora</taxon>
    </lineage>
</organism>
<accession>A0A2P2QDE7</accession>
<sequence length="20" mass="2492">MWGRVLCFLGSFVVWDWDFK</sequence>
<proteinExistence type="predicted"/>
<evidence type="ECO:0000313" key="1">
    <source>
        <dbReference type="EMBL" id="MBX65026.1"/>
    </source>
</evidence>
<name>A0A2P2QDE7_RHIMU</name>